<proteinExistence type="inferred from homology"/>
<sequence>MAIDEIITDPSLKLALETSNQTREQAIALLDFVSTASTTSPPSNEVLLQISKQQKLLLTYLAQLRGLHRDSHAGARETKALTAEARQEVDRLHLQLQNLYYEQRHLQGEIAACESYDHKYQQLPLIPVDEFLAQHPEHADADENALMIARIDHEHQERLKLEEQRQGLLKKKQGLIADNKKRKDDLANLDKDLERFIDVSLNLVATIIGKDRILMLIENRPQNRYKKPSSVWYEKSENYQCLHIAGFSLLHGTRDDHWDVATSFTFSMANRKRYHQLKKCTTSKDLHRDAHNGERCSLRFELSIIGPELNT</sequence>
<dbReference type="OrthoDB" id="20582at2759"/>
<dbReference type="Pfam" id="PF09766">
    <property type="entry name" value="FmiP_Thoc5"/>
    <property type="match status" value="1"/>
</dbReference>
<organism evidence="4 5">
    <name type="scientific">Sclerotinia nivalis</name>
    <dbReference type="NCBI Taxonomy" id="352851"/>
    <lineage>
        <taxon>Eukaryota</taxon>
        <taxon>Fungi</taxon>
        <taxon>Dikarya</taxon>
        <taxon>Ascomycota</taxon>
        <taxon>Pezizomycotina</taxon>
        <taxon>Leotiomycetes</taxon>
        <taxon>Helotiales</taxon>
        <taxon>Sclerotiniaceae</taxon>
        <taxon>Sclerotinia</taxon>
    </lineage>
</organism>
<accession>A0A9X0DNE2</accession>
<dbReference type="AlphaFoldDB" id="A0A9X0DNE2"/>
<evidence type="ECO:0000313" key="4">
    <source>
        <dbReference type="EMBL" id="KAJ8070021.1"/>
    </source>
</evidence>
<keyword evidence="3" id="KW-0539">Nucleus</keyword>
<evidence type="ECO:0000313" key="5">
    <source>
        <dbReference type="Proteomes" id="UP001152300"/>
    </source>
</evidence>
<evidence type="ECO:0008006" key="6">
    <source>
        <dbReference type="Google" id="ProtNLM"/>
    </source>
</evidence>
<dbReference type="GO" id="GO:0003729">
    <property type="term" value="F:mRNA binding"/>
    <property type="evidence" value="ECO:0007669"/>
    <property type="project" value="TreeGrafter"/>
</dbReference>
<evidence type="ECO:0000256" key="3">
    <source>
        <dbReference type="ARBA" id="ARBA00023242"/>
    </source>
</evidence>
<gene>
    <name evidence="4" type="ORF">OCU04_000423</name>
</gene>
<dbReference type="Proteomes" id="UP001152300">
    <property type="component" value="Unassembled WGS sequence"/>
</dbReference>
<name>A0A9X0DNE2_9HELO</name>
<dbReference type="InterPro" id="IPR019163">
    <property type="entry name" value="THO_Thoc5"/>
</dbReference>
<comment type="similarity">
    <text evidence="2">Belongs to the THOC5 family.</text>
</comment>
<comment type="caution">
    <text evidence="4">The sequence shown here is derived from an EMBL/GenBank/DDBJ whole genome shotgun (WGS) entry which is preliminary data.</text>
</comment>
<comment type="subcellular location">
    <subcellularLocation>
        <location evidence="1">Nucleus</location>
    </subcellularLocation>
</comment>
<dbReference type="PANTHER" id="PTHR13375:SF3">
    <property type="entry name" value="THO COMPLEX SUBUNIT 5 HOMOLOG"/>
    <property type="match status" value="1"/>
</dbReference>
<evidence type="ECO:0000256" key="1">
    <source>
        <dbReference type="ARBA" id="ARBA00004123"/>
    </source>
</evidence>
<reference evidence="4" key="1">
    <citation type="submission" date="2022-11" db="EMBL/GenBank/DDBJ databases">
        <title>Genome Resource of Sclerotinia nivalis Strain SnTB1, a Plant Pathogen Isolated from American Ginseng.</title>
        <authorList>
            <person name="Fan S."/>
        </authorList>
    </citation>
    <scope>NUCLEOTIDE SEQUENCE</scope>
    <source>
        <strain evidence="4">SnTB1</strain>
    </source>
</reference>
<dbReference type="EMBL" id="JAPEIS010000001">
    <property type="protein sequence ID" value="KAJ8070021.1"/>
    <property type="molecule type" value="Genomic_DNA"/>
</dbReference>
<evidence type="ECO:0000256" key="2">
    <source>
        <dbReference type="ARBA" id="ARBA00008044"/>
    </source>
</evidence>
<dbReference type="GO" id="GO:0006406">
    <property type="term" value="P:mRNA export from nucleus"/>
    <property type="evidence" value="ECO:0007669"/>
    <property type="project" value="TreeGrafter"/>
</dbReference>
<dbReference type="GO" id="GO:0000445">
    <property type="term" value="C:THO complex part of transcription export complex"/>
    <property type="evidence" value="ECO:0007669"/>
    <property type="project" value="TreeGrafter"/>
</dbReference>
<protein>
    <recommendedName>
        <fullName evidence="6">THO complex subunit 5</fullName>
    </recommendedName>
</protein>
<keyword evidence="5" id="KW-1185">Reference proteome</keyword>
<dbReference type="PANTHER" id="PTHR13375">
    <property type="entry name" value="FMS INTERACTING PROTEIN"/>
    <property type="match status" value="1"/>
</dbReference>